<dbReference type="EMBL" id="VEPZ02001121">
    <property type="protein sequence ID" value="KAE8693221.1"/>
    <property type="molecule type" value="Genomic_DNA"/>
</dbReference>
<feature type="domain" description="DYW" evidence="2">
    <location>
        <begin position="148"/>
        <end position="240"/>
    </location>
</feature>
<proteinExistence type="inferred from homology"/>
<organism evidence="3 4">
    <name type="scientific">Hibiscus syriacus</name>
    <name type="common">Rose of Sharon</name>
    <dbReference type="NCBI Taxonomy" id="106335"/>
    <lineage>
        <taxon>Eukaryota</taxon>
        <taxon>Viridiplantae</taxon>
        <taxon>Streptophyta</taxon>
        <taxon>Embryophyta</taxon>
        <taxon>Tracheophyta</taxon>
        <taxon>Spermatophyta</taxon>
        <taxon>Magnoliopsida</taxon>
        <taxon>eudicotyledons</taxon>
        <taxon>Gunneridae</taxon>
        <taxon>Pentapetalae</taxon>
        <taxon>rosids</taxon>
        <taxon>malvids</taxon>
        <taxon>Malvales</taxon>
        <taxon>Malvaceae</taxon>
        <taxon>Malvoideae</taxon>
        <taxon>Hibiscus</taxon>
    </lineage>
</organism>
<sequence length="240" mass="27339">MLHFSSMIRDYGIVPSMEHYVSVVDMLGSAGHLDEALEFIEKIPFEPSVDVWENFMCLCRVHGHLEHGDHCAELVKQLDPPQLNEQTKAGLVPLKDSDLKQNEKKKLASPLEVISRVNEYRAGDTSHPENDRIYALLISLKEHMKEVGYVPETRYVLHDIDQESKEEAILAHSERLAFANDLLTSPACAQIRINKNLRVCGDCHAAFKIVSKILGRMIVMRDAKRFHHFNEGICSCGDYW</sequence>
<evidence type="ECO:0000313" key="3">
    <source>
        <dbReference type="EMBL" id="KAE8693221.1"/>
    </source>
</evidence>
<dbReference type="Proteomes" id="UP000436088">
    <property type="component" value="Unassembled WGS sequence"/>
</dbReference>
<dbReference type="InterPro" id="IPR011990">
    <property type="entry name" value="TPR-like_helical_dom_sf"/>
</dbReference>
<accession>A0A6A2ZMI0</accession>
<comment type="similarity">
    <text evidence="1">Belongs to the PPR family. PCMP-H subfamily.</text>
</comment>
<protein>
    <submittedName>
        <fullName evidence="3">Pentatricopeptide repeat-containing protein</fullName>
    </submittedName>
</protein>
<dbReference type="PANTHER" id="PTHR47926">
    <property type="entry name" value="PENTATRICOPEPTIDE REPEAT-CONTAINING PROTEIN"/>
    <property type="match status" value="1"/>
</dbReference>
<dbReference type="GO" id="GO:0008270">
    <property type="term" value="F:zinc ion binding"/>
    <property type="evidence" value="ECO:0007669"/>
    <property type="project" value="InterPro"/>
</dbReference>
<name>A0A6A2ZMI0_HIBSY</name>
<dbReference type="Pfam" id="PF14432">
    <property type="entry name" value="DYW_deaminase"/>
    <property type="match status" value="1"/>
</dbReference>
<evidence type="ECO:0000256" key="1">
    <source>
        <dbReference type="ARBA" id="ARBA00006643"/>
    </source>
</evidence>
<dbReference type="GO" id="GO:0009451">
    <property type="term" value="P:RNA modification"/>
    <property type="evidence" value="ECO:0007669"/>
    <property type="project" value="InterPro"/>
</dbReference>
<gene>
    <name evidence="3" type="ORF">F3Y22_tig00110814pilonHSYRG00036</name>
</gene>
<comment type="caution">
    <text evidence="3">The sequence shown here is derived from an EMBL/GenBank/DDBJ whole genome shotgun (WGS) entry which is preliminary data.</text>
</comment>
<keyword evidence="4" id="KW-1185">Reference proteome</keyword>
<reference evidence="3" key="1">
    <citation type="submission" date="2019-09" db="EMBL/GenBank/DDBJ databases">
        <title>Draft genome information of white flower Hibiscus syriacus.</title>
        <authorList>
            <person name="Kim Y.-M."/>
        </authorList>
    </citation>
    <scope>NUCLEOTIDE SEQUENCE [LARGE SCALE GENOMIC DNA]</scope>
    <source>
        <strain evidence="3">YM2019G1</strain>
    </source>
</reference>
<dbReference type="Gene3D" id="1.25.40.10">
    <property type="entry name" value="Tetratricopeptide repeat domain"/>
    <property type="match status" value="1"/>
</dbReference>
<dbReference type="InterPro" id="IPR046960">
    <property type="entry name" value="PPR_At4g14850-like_plant"/>
</dbReference>
<dbReference type="PANTHER" id="PTHR47926:SF388">
    <property type="entry name" value="DYW DOMAIN-CONTAINING PROTEIN"/>
    <property type="match status" value="1"/>
</dbReference>
<dbReference type="GO" id="GO:0003723">
    <property type="term" value="F:RNA binding"/>
    <property type="evidence" value="ECO:0007669"/>
    <property type="project" value="InterPro"/>
</dbReference>
<evidence type="ECO:0000313" key="4">
    <source>
        <dbReference type="Proteomes" id="UP000436088"/>
    </source>
</evidence>
<evidence type="ECO:0000259" key="2">
    <source>
        <dbReference type="Pfam" id="PF14432"/>
    </source>
</evidence>
<dbReference type="InterPro" id="IPR032867">
    <property type="entry name" value="DYW_dom"/>
</dbReference>
<dbReference type="AlphaFoldDB" id="A0A6A2ZMI0"/>